<dbReference type="Proteomes" id="UP001623348">
    <property type="component" value="Unassembled WGS sequence"/>
</dbReference>
<protein>
    <submittedName>
        <fullName evidence="2">Zinc finger and BTB domain-containing protein 5</fullName>
    </submittedName>
</protein>
<feature type="region of interest" description="Disordered" evidence="1">
    <location>
        <begin position="93"/>
        <end position="141"/>
    </location>
</feature>
<feature type="region of interest" description="Disordered" evidence="1">
    <location>
        <begin position="1"/>
        <end position="20"/>
    </location>
</feature>
<sequence>MEDPTLEQVEAPEGGCGLWEAHAGASSWQDLWTHGERSSRQSRFAGRTCDPVGDPRWSSLLLKVCTPWKRLNVGAVGEELQPVGRTHVGEVWEGLSPMRDTSLEQGQSVRSPPPEEEGAAETTCDELTTTPIPPVLLGGRK</sequence>
<evidence type="ECO:0000313" key="3">
    <source>
        <dbReference type="Proteomes" id="UP001623348"/>
    </source>
</evidence>
<name>A0ABC9W0B4_GRUJA</name>
<evidence type="ECO:0000313" key="2">
    <source>
        <dbReference type="EMBL" id="GAB0179066.1"/>
    </source>
</evidence>
<organism evidence="2 3">
    <name type="scientific">Grus japonensis</name>
    <name type="common">Japanese crane</name>
    <name type="synonym">Red-crowned crane</name>
    <dbReference type="NCBI Taxonomy" id="30415"/>
    <lineage>
        <taxon>Eukaryota</taxon>
        <taxon>Metazoa</taxon>
        <taxon>Chordata</taxon>
        <taxon>Craniata</taxon>
        <taxon>Vertebrata</taxon>
        <taxon>Euteleostomi</taxon>
        <taxon>Archelosauria</taxon>
        <taxon>Archosauria</taxon>
        <taxon>Dinosauria</taxon>
        <taxon>Saurischia</taxon>
        <taxon>Theropoda</taxon>
        <taxon>Coelurosauria</taxon>
        <taxon>Aves</taxon>
        <taxon>Neognathae</taxon>
        <taxon>Neoaves</taxon>
        <taxon>Gruiformes</taxon>
        <taxon>Gruidae</taxon>
        <taxon>Grus</taxon>
    </lineage>
</organism>
<comment type="caution">
    <text evidence="2">The sequence shown here is derived from an EMBL/GenBank/DDBJ whole genome shotgun (WGS) entry which is preliminary data.</text>
</comment>
<dbReference type="EMBL" id="BAAFJT010000001">
    <property type="protein sequence ID" value="GAB0179066.1"/>
    <property type="molecule type" value="Genomic_DNA"/>
</dbReference>
<evidence type="ECO:0000256" key="1">
    <source>
        <dbReference type="SAM" id="MobiDB-lite"/>
    </source>
</evidence>
<gene>
    <name evidence="2" type="ORF">GRJ2_000371900</name>
</gene>
<keyword evidence="3" id="KW-1185">Reference proteome</keyword>
<accession>A0ABC9W0B4</accession>
<reference evidence="2 3" key="1">
    <citation type="submission" date="2024-06" db="EMBL/GenBank/DDBJ databases">
        <title>The draft genome of Grus japonensis, version 3.</title>
        <authorList>
            <person name="Nabeshima K."/>
            <person name="Suzuki S."/>
            <person name="Onuma M."/>
        </authorList>
    </citation>
    <scope>NUCLEOTIDE SEQUENCE [LARGE SCALE GENOMIC DNA]</scope>
    <source>
        <strain evidence="2 3">451A</strain>
    </source>
</reference>
<proteinExistence type="predicted"/>
<dbReference type="AlphaFoldDB" id="A0ABC9W0B4"/>